<accession>A0A0F9GJ53</accession>
<dbReference type="Pfam" id="PF12705">
    <property type="entry name" value="PDDEXK_1"/>
    <property type="match status" value="1"/>
</dbReference>
<dbReference type="Gene3D" id="3.90.320.10">
    <property type="match status" value="1"/>
</dbReference>
<dbReference type="InterPro" id="IPR038726">
    <property type="entry name" value="PDDEXK_AddAB-type"/>
</dbReference>
<organism evidence="2">
    <name type="scientific">marine sediment metagenome</name>
    <dbReference type="NCBI Taxonomy" id="412755"/>
    <lineage>
        <taxon>unclassified sequences</taxon>
        <taxon>metagenomes</taxon>
        <taxon>ecological metagenomes</taxon>
    </lineage>
</organism>
<protein>
    <recommendedName>
        <fullName evidence="1">PD-(D/E)XK endonuclease-like domain-containing protein</fullName>
    </recommendedName>
</protein>
<comment type="caution">
    <text evidence="2">The sequence shown here is derived from an EMBL/GenBank/DDBJ whole genome shotgun (WGS) entry which is preliminary data.</text>
</comment>
<gene>
    <name evidence="2" type="ORF">LCGC14_2177230</name>
</gene>
<dbReference type="InterPro" id="IPR011604">
    <property type="entry name" value="PDDEXK-like_dom_sf"/>
</dbReference>
<sequence>MVEALALETIRSTETRQFNGVGCPLEWLYDRVDEAEFIAPQPRSYYERGHLGHAMIGAYLLSGDIALVDDILEGYVPAEGEWKETSKCTKEGLLDEVKAIFDRWVDQYEEFYTEYISVDTEVLLEVETPNGTLVSTEADAIFINEDGRPTIVDWKLGTSKSGHAIQLYVYWYCMRRLGIAKPSDYFRGWFHYVNYAKPIKMVGEYPGDEFVEAYIDNAERNRREGPYLPNPTYFDCRYCDHSANCPLFGDDPVEAWNYIKEVEITFV</sequence>
<evidence type="ECO:0000313" key="2">
    <source>
        <dbReference type="EMBL" id="KKL63227.1"/>
    </source>
</evidence>
<evidence type="ECO:0000259" key="1">
    <source>
        <dbReference type="Pfam" id="PF12705"/>
    </source>
</evidence>
<reference evidence="2" key="1">
    <citation type="journal article" date="2015" name="Nature">
        <title>Complex archaea that bridge the gap between prokaryotes and eukaryotes.</title>
        <authorList>
            <person name="Spang A."/>
            <person name="Saw J.H."/>
            <person name="Jorgensen S.L."/>
            <person name="Zaremba-Niedzwiedzka K."/>
            <person name="Martijn J."/>
            <person name="Lind A.E."/>
            <person name="van Eijk R."/>
            <person name="Schleper C."/>
            <person name="Guy L."/>
            <person name="Ettema T.J."/>
        </authorList>
    </citation>
    <scope>NUCLEOTIDE SEQUENCE</scope>
</reference>
<dbReference type="AlphaFoldDB" id="A0A0F9GJ53"/>
<name>A0A0F9GJ53_9ZZZZ</name>
<dbReference type="EMBL" id="LAZR01028242">
    <property type="protein sequence ID" value="KKL63227.1"/>
    <property type="molecule type" value="Genomic_DNA"/>
</dbReference>
<proteinExistence type="predicted"/>
<feature type="domain" description="PD-(D/E)XK endonuclease-like" evidence="1">
    <location>
        <begin position="23"/>
        <end position="246"/>
    </location>
</feature>